<keyword evidence="7" id="KW-0546">Nucleotide metabolism</keyword>
<dbReference type="Proteomes" id="UP000199412">
    <property type="component" value="Unassembled WGS sequence"/>
</dbReference>
<keyword evidence="8" id="KW-0051">Antiviral defense</keyword>
<accession>A0A1G7I566</accession>
<reference evidence="13 14" key="1">
    <citation type="submission" date="2016-10" db="EMBL/GenBank/DDBJ databases">
        <authorList>
            <person name="de Groot N.N."/>
        </authorList>
    </citation>
    <scope>NUCLEOTIDE SEQUENCE [LARGE SCALE GENOMIC DNA]</scope>
    <source>
        <strain evidence="13 14">ATCC 700224</strain>
    </source>
</reference>
<protein>
    <recommendedName>
        <fullName evidence="9">Cyclic GMP-AMP synthase</fullName>
    </recommendedName>
</protein>
<dbReference type="EMBL" id="FNAP01000030">
    <property type="protein sequence ID" value="SDF07479.1"/>
    <property type="molecule type" value="Genomic_DNA"/>
</dbReference>
<feature type="domain" description="Cyclic GMP-AMP synthase DncV-like nucleotidyltransferase" evidence="12">
    <location>
        <begin position="53"/>
        <end position="139"/>
    </location>
</feature>
<dbReference type="AlphaFoldDB" id="A0A1G7I566"/>
<evidence type="ECO:0000256" key="10">
    <source>
        <dbReference type="ARBA" id="ARBA00048304"/>
    </source>
</evidence>
<evidence type="ECO:0000259" key="12">
    <source>
        <dbReference type="Pfam" id="PF21654"/>
    </source>
</evidence>
<evidence type="ECO:0000256" key="3">
    <source>
        <dbReference type="ARBA" id="ARBA00022723"/>
    </source>
</evidence>
<evidence type="ECO:0000256" key="5">
    <source>
        <dbReference type="ARBA" id="ARBA00022840"/>
    </source>
</evidence>
<keyword evidence="6" id="KW-0460">Magnesium</keyword>
<keyword evidence="2" id="KW-0548">Nucleotidyltransferase</keyword>
<dbReference type="GO" id="GO:0016779">
    <property type="term" value="F:nucleotidyltransferase activity"/>
    <property type="evidence" value="ECO:0007669"/>
    <property type="project" value="UniProtKB-KW"/>
</dbReference>
<dbReference type="Pfam" id="PF21654">
    <property type="entry name" value="DncV-like_NTFase"/>
    <property type="match status" value="1"/>
</dbReference>
<dbReference type="GO" id="GO:0046872">
    <property type="term" value="F:metal ion binding"/>
    <property type="evidence" value="ECO:0007669"/>
    <property type="project" value="UniProtKB-KW"/>
</dbReference>
<dbReference type="CDD" id="cd05400">
    <property type="entry name" value="NT_2-5OAS_ClassI-CCAase"/>
    <property type="match status" value="1"/>
</dbReference>
<evidence type="ECO:0000256" key="9">
    <source>
        <dbReference type="ARBA" id="ARBA00044145"/>
    </source>
</evidence>
<evidence type="ECO:0000313" key="14">
    <source>
        <dbReference type="Proteomes" id="UP000199412"/>
    </source>
</evidence>
<dbReference type="GO" id="GO:0051607">
    <property type="term" value="P:defense response to virus"/>
    <property type="evidence" value="ECO:0007669"/>
    <property type="project" value="UniProtKB-KW"/>
</dbReference>
<sequence>MAVTITKQAEAYLEALAKALEIPAARYEQAEKSYKALGDWLHRDSSSVRDHNPDIFVQGSFRLGTVIRPMSNDEEYDVDCVCSLTSLSKSDLSQHDLKDLLGKEIKLYRHSKGIKKPVHEGRRCWRLEYADGAQFHMDIVPCIPNAEDQRLLLEARSLDATYAETAIAITDNEEAAYDFITEDWPRSNPRGYAEWFKSRMGDVFLRRRKQILQEMRAEGVTASVEDVPTYRVRTPLQSAIMILKRHRDTMFADDPTDKPISIIISSLAAHAYQGEETIGYALLSILSRMEEAIEHDGTKYVIKNPTDALENFADKWEEHPKRAKAFFEWLNQARDDFSAASRLVEHRRMSTVLADRMGQDLTDQASDAALQPTRSGSPGLVKVAGVPSAASAPSVSFADARRTPKKPDGFA</sequence>
<evidence type="ECO:0000256" key="4">
    <source>
        <dbReference type="ARBA" id="ARBA00022741"/>
    </source>
</evidence>
<evidence type="ECO:0000256" key="2">
    <source>
        <dbReference type="ARBA" id="ARBA00022695"/>
    </source>
</evidence>
<comment type="catalytic activity">
    <reaction evidence="10">
        <text>GTP + ATP = 3',3'-cGAMP + 2 diphosphate</text>
        <dbReference type="Rhea" id="RHEA:35647"/>
        <dbReference type="ChEBI" id="CHEBI:30616"/>
        <dbReference type="ChEBI" id="CHEBI:33019"/>
        <dbReference type="ChEBI" id="CHEBI:37565"/>
        <dbReference type="ChEBI" id="CHEBI:71501"/>
    </reaction>
    <physiologicalReaction direction="left-to-right" evidence="10">
        <dbReference type="Rhea" id="RHEA:35648"/>
    </physiologicalReaction>
</comment>
<name>A0A1G7I566_9PROT</name>
<dbReference type="OrthoDB" id="1118920at2"/>
<dbReference type="InterPro" id="IPR048445">
    <property type="entry name" value="DncV-like_NTFase"/>
</dbReference>
<dbReference type="RefSeq" id="WP_092788136.1">
    <property type="nucleotide sequence ID" value="NZ_FNAP01000030.1"/>
</dbReference>
<evidence type="ECO:0000313" key="13">
    <source>
        <dbReference type="EMBL" id="SDF07479.1"/>
    </source>
</evidence>
<dbReference type="STRING" id="69960.SAMN05421720_1304"/>
<keyword evidence="14" id="KW-1185">Reference proteome</keyword>
<keyword evidence="4" id="KW-0547">Nucleotide-binding</keyword>
<keyword evidence="5" id="KW-0067">ATP-binding</keyword>
<evidence type="ECO:0000256" key="8">
    <source>
        <dbReference type="ARBA" id="ARBA00023118"/>
    </source>
</evidence>
<gene>
    <name evidence="13" type="ORF">SAMN05421720_1304</name>
</gene>
<feature type="compositionally biased region" description="Low complexity" evidence="11">
    <location>
        <begin position="381"/>
        <end position="396"/>
    </location>
</feature>
<feature type="compositionally biased region" description="Basic and acidic residues" evidence="11">
    <location>
        <begin position="399"/>
        <end position="411"/>
    </location>
</feature>
<dbReference type="InterPro" id="IPR006116">
    <property type="entry name" value="NT_2-5OAS_ClassI-CCAase"/>
</dbReference>
<evidence type="ECO:0000256" key="7">
    <source>
        <dbReference type="ARBA" id="ARBA00023080"/>
    </source>
</evidence>
<dbReference type="GO" id="GO:0009117">
    <property type="term" value="P:nucleotide metabolic process"/>
    <property type="evidence" value="ECO:0007669"/>
    <property type="project" value="UniProtKB-KW"/>
</dbReference>
<feature type="region of interest" description="Disordered" evidence="11">
    <location>
        <begin position="365"/>
        <end position="411"/>
    </location>
</feature>
<evidence type="ECO:0000256" key="1">
    <source>
        <dbReference type="ARBA" id="ARBA00022679"/>
    </source>
</evidence>
<proteinExistence type="predicted"/>
<dbReference type="GO" id="GO:0005524">
    <property type="term" value="F:ATP binding"/>
    <property type="evidence" value="ECO:0007669"/>
    <property type="project" value="UniProtKB-KW"/>
</dbReference>
<evidence type="ECO:0000256" key="11">
    <source>
        <dbReference type="SAM" id="MobiDB-lite"/>
    </source>
</evidence>
<keyword evidence="1" id="KW-0808">Transferase</keyword>
<organism evidence="13 14">
    <name type="scientific">Rhodospira trueperi</name>
    <dbReference type="NCBI Taxonomy" id="69960"/>
    <lineage>
        <taxon>Bacteria</taxon>
        <taxon>Pseudomonadati</taxon>
        <taxon>Pseudomonadota</taxon>
        <taxon>Alphaproteobacteria</taxon>
        <taxon>Rhodospirillales</taxon>
        <taxon>Rhodospirillaceae</taxon>
        <taxon>Rhodospira</taxon>
    </lineage>
</organism>
<evidence type="ECO:0000256" key="6">
    <source>
        <dbReference type="ARBA" id="ARBA00022842"/>
    </source>
</evidence>
<keyword evidence="3" id="KW-0479">Metal-binding</keyword>